<keyword evidence="5" id="KW-0949">S-adenosyl-L-methionine</keyword>
<keyword evidence="3 8" id="KW-0489">Methyltransferase</keyword>
<dbReference type="GO" id="GO:0032259">
    <property type="term" value="P:methylation"/>
    <property type="evidence" value="ECO:0007669"/>
    <property type="project" value="UniProtKB-KW"/>
</dbReference>
<dbReference type="InterPro" id="IPR014776">
    <property type="entry name" value="4pyrrole_Mease_sub2"/>
</dbReference>
<evidence type="ECO:0000256" key="1">
    <source>
        <dbReference type="ARBA" id="ARBA00004953"/>
    </source>
</evidence>
<dbReference type="GO" id="GO:0030789">
    <property type="term" value="F:precorrin-3B C17-methyltransferase activity"/>
    <property type="evidence" value="ECO:0007669"/>
    <property type="project" value="UniProtKB-EC"/>
</dbReference>
<comment type="caution">
    <text evidence="8">The sequence shown here is derived from an EMBL/GenBank/DDBJ whole genome shotgun (WGS) entry which is preliminary data.</text>
</comment>
<dbReference type="CDD" id="cd11646">
    <property type="entry name" value="Precorrin_3B_C17_MT"/>
    <property type="match status" value="1"/>
</dbReference>
<dbReference type="InterPro" id="IPR006363">
    <property type="entry name" value="Cbl_synth_CobJ/CibH_dom"/>
</dbReference>
<gene>
    <name evidence="8" type="primary">cbiH</name>
    <name evidence="8" type="ORF">MBBAR_3c00080</name>
</gene>
<dbReference type="GO" id="GO:0009236">
    <property type="term" value="P:cobalamin biosynthetic process"/>
    <property type="evidence" value="ECO:0007669"/>
    <property type="project" value="UniProtKB-UniPathway"/>
</dbReference>
<dbReference type="RefSeq" id="WP_080459591.1">
    <property type="nucleotide sequence ID" value="NZ_JXMW01000003.1"/>
</dbReference>
<accession>A0A1V6N447</accession>
<proteinExistence type="predicted"/>
<dbReference type="EC" id="2.1.1.131" evidence="8"/>
<dbReference type="AlphaFoldDB" id="A0A1V6N447"/>
<dbReference type="Gene3D" id="3.40.1010.10">
    <property type="entry name" value="Cobalt-precorrin-4 Transmethylase, Domain 1"/>
    <property type="match status" value="1"/>
</dbReference>
<evidence type="ECO:0000313" key="8">
    <source>
        <dbReference type="EMBL" id="OQD59353.1"/>
    </source>
</evidence>
<dbReference type="Gene3D" id="3.30.950.10">
    <property type="entry name" value="Methyltransferase, Cobalt-precorrin-4 Transmethylase, Domain 2"/>
    <property type="match status" value="1"/>
</dbReference>
<dbReference type="NCBIfam" id="TIGR01466">
    <property type="entry name" value="cobJ_cbiH"/>
    <property type="match status" value="1"/>
</dbReference>
<feature type="domain" description="Cysteine-rich small" evidence="7">
    <location>
        <begin position="270"/>
        <end position="346"/>
    </location>
</feature>
<evidence type="ECO:0000259" key="7">
    <source>
        <dbReference type="Pfam" id="PF04071"/>
    </source>
</evidence>
<dbReference type="InterPro" id="IPR014777">
    <property type="entry name" value="4pyrrole_Mease_sub1"/>
</dbReference>
<dbReference type="UniPathway" id="UPA00148"/>
<evidence type="ECO:0000256" key="3">
    <source>
        <dbReference type="ARBA" id="ARBA00022603"/>
    </source>
</evidence>
<dbReference type="PANTHER" id="PTHR47036">
    <property type="entry name" value="COBALT-FACTOR III C(17)-METHYLTRANSFERASE-RELATED"/>
    <property type="match status" value="1"/>
</dbReference>
<dbReference type="InterPro" id="IPR000878">
    <property type="entry name" value="4pyrrol_Mease"/>
</dbReference>
<evidence type="ECO:0000259" key="6">
    <source>
        <dbReference type="Pfam" id="PF00590"/>
    </source>
</evidence>
<keyword evidence="9" id="KW-1185">Reference proteome</keyword>
<evidence type="ECO:0000256" key="5">
    <source>
        <dbReference type="ARBA" id="ARBA00022691"/>
    </source>
</evidence>
<dbReference type="Pfam" id="PF00590">
    <property type="entry name" value="TP_methylase"/>
    <property type="match status" value="1"/>
</dbReference>
<dbReference type="Proteomes" id="UP000191661">
    <property type="component" value="Unassembled WGS sequence"/>
</dbReference>
<dbReference type="EMBL" id="JXMW01000003">
    <property type="protein sequence ID" value="OQD59353.1"/>
    <property type="molecule type" value="Genomic_DNA"/>
</dbReference>
<keyword evidence="4 8" id="KW-0808">Transferase</keyword>
<dbReference type="InterPro" id="IPR007212">
    <property type="entry name" value="Zf-like"/>
</dbReference>
<evidence type="ECO:0000313" key="9">
    <source>
        <dbReference type="Proteomes" id="UP000191661"/>
    </source>
</evidence>
<dbReference type="Pfam" id="PF04071">
    <property type="entry name" value="zf-like"/>
    <property type="match status" value="1"/>
</dbReference>
<feature type="domain" description="Tetrapyrrole methylase" evidence="6">
    <location>
        <begin position="1"/>
        <end position="171"/>
    </location>
</feature>
<keyword evidence="2" id="KW-0169">Cobalamin biosynthesis</keyword>
<evidence type="ECO:0000256" key="4">
    <source>
        <dbReference type="ARBA" id="ARBA00022679"/>
    </source>
</evidence>
<dbReference type="InterPro" id="IPR035996">
    <property type="entry name" value="4pyrrol_Methylase_sf"/>
</dbReference>
<dbReference type="InterPro" id="IPR051810">
    <property type="entry name" value="Precorrin_MeTrfase"/>
</dbReference>
<reference evidence="8 9" key="1">
    <citation type="submission" date="2014-12" db="EMBL/GenBank/DDBJ databases">
        <title>Genome sequence of Methanobrevibacter arboriphilicus DH1, DSM1125.</title>
        <authorList>
            <person name="Poehlein A."/>
            <person name="Thauer R.K."/>
            <person name="Seedorf H."/>
            <person name="Daniel R."/>
        </authorList>
    </citation>
    <scope>NUCLEOTIDE SEQUENCE [LARGE SCALE GENOMIC DNA]</scope>
    <source>
        <strain evidence="8 9">DH1</strain>
    </source>
</reference>
<evidence type="ECO:0000256" key="2">
    <source>
        <dbReference type="ARBA" id="ARBA00022573"/>
    </source>
</evidence>
<protein>
    <submittedName>
        <fullName evidence="8">Precorrin-3 methyltransferase</fullName>
        <ecNumber evidence="8">2.1.1.131</ecNumber>
    </submittedName>
</protein>
<comment type="pathway">
    <text evidence="1">Cofactor biosynthesis; adenosylcobalamin biosynthesis.</text>
</comment>
<name>A0A1V6N447_METAZ</name>
<dbReference type="SUPFAM" id="SSF53790">
    <property type="entry name" value="Tetrapyrrole methylase"/>
    <property type="match status" value="1"/>
</dbReference>
<dbReference type="OrthoDB" id="35891at2157"/>
<sequence length="368" mass="41364">MINIIGIGPSRNNITESALNALKESDVIIGYKKYVDSIHDLIKDKEIIKKGMGDEISRGELAINKSLEGKNVALISSGDPGVYGMANLMFQLISKYNDFNPQRDIKIFPGVSAVNFAASLLGAPLHDFAVISLSDILTPLSEIEKKIEFASKANLIMAIYNPISKTRKKPFRMFKKILNETKDSKTLIGIVDSSESGYNNEGPIKTNIITLEELNEDDINMSTILIVGNSLTYRQDGFMITPRGYIIKSEIHPLSENFYKEYLEGTSPIGPNTSCEYYPCHECENGPQYCDFCYCPFYPCGDGSTGGKWIKNKGVWSCEDCEWIHQRNTVECIRKGLNNILEDVNDLKLKKKDLLKLRRQCILENKNN</sequence>
<organism evidence="8 9">
    <name type="scientific">Methanobrevibacter arboriphilus JCM 13429 = DSM 1125</name>
    <dbReference type="NCBI Taxonomy" id="1300164"/>
    <lineage>
        <taxon>Archaea</taxon>
        <taxon>Methanobacteriati</taxon>
        <taxon>Methanobacteriota</taxon>
        <taxon>Methanomada group</taxon>
        <taxon>Methanobacteria</taxon>
        <taxon>Methanobacteriales</taxon>
        <taxon>Methanobacteriaceae</taxon>
        <taxon>Methanobrevibacter</taxon>
    </lineage>
</organism>
<dbReference type="PANTHER" id="PTHR47036:SF1">
    <property type="entry name" value="COBALT-FACTOR III C(17)-METHYLTRANSFERASE-RELATED"/>
    <property type="match status" value="1"/>
</dbReference>